<feature type="region of interest" description="Disordered" evidence="3">
    <location>
        <begin position="324"/>
        <end position="346"/>
    </location>
</feature>
<feature type="compositionally biased region" description="Basic and acidic residues" evidence="3">
    <location>
        <begin position="326"/>
        <end position="335"/>
    </location>
</feature>
<dbReference type="EMBL" id="RFFH01000026">
    <property type="protein sequence ID" value="RMI28038.1"/>
    <property type="molecule type" value="Genomic_DNA"/>
</dbReference>
<dbReference type="Gene3D" id="1.10.443.10">
    <property type="entry name" value="Intergrase catalytic core"/>
    <property type="match status" value="1"/>
</dbReference>
<gene>
    <name evidence="5" type="ORF">EBN03_31730</name>
</gene>
<dbReference type="InterPro" id="IPR013762">
    <property type="entry name" value="Integrase-like_cat_sf"/>
</dbReference>
<name>A0A3M2L0H0_9NOCA</name>
<evidence type="ECO:0000313" key="6">
    <source>
        <dbReference type="Proteomes" id="UP000279275"/>
    </source>
</evidence>
<dbReference type="GO" id="GO:0003677">
    <property type="term" value="F:DNA binding"/>
    <property type="evidence" value="ECO:0007669"/>
    <property type="project" value="UniProtKB-KW"/>
</dbReference>
<dbReference type="Proteomes" id="UP000279275">
    <property type="component" value="Unassembled WGS sequence"/>
</dbReference>
<dbReference type="SUPFAM" id="SSF56349">
    <property type="entry name" value="DNA breaking-rejoining enzymes"/>
    <property type="match status" value="1"/>
</dbReference>
<protein>
    <submittedName>
        <fullName evidence="5">Site-specific integrase</fullName>
    </submittedName>
</protein>
<proteinExistence type="predicted"/>
<dbReference type="GO" id="GO:0015074">
    <property type="term" value="P:DNA integration"/>
    <property type="evidence" value="ECO:0007669"/>
    <property type="project" value="InterPro"/>
</dbReference>
<feature type="domain" description="Tyr recombinase" evidence="4">
    <location>
        <begin position="266"/>
        <end position="459"/>
    </location>
</feature>
<evidence type="ECO:0000256" key="2">
    <source>
        <dbReference type="ARBA" id="ARBA00023172"/>
    </source>
</evidence>
<dbReference type="OrthoDB" id="4326943at2"/>
<evidence type="ECO:0000256" key="1">
    <source>
        <dbReference type="ARBA" id="ARBA00023125"/>
    </source>
</evidence>
<keyword evidence="1" id="KW-0238">DNA-binding</keyword>
<dbReference type="InterPro" id="IPR010998">
    <property type="entry name" value="Integrase_recombinase_N"/>
</dbReference>
<feature type="region of interest" description="Disordered" evidence="3">
    <location>
        <begin position="1"/>
        <end position="30"/>
    </location>
</feature>
<organism evidence="5 6">
    <name type="scientific">Nocardia stercoris</name>
    <dbReference type="NCBI Taxonomy" id="2483361"/>
    <lineage>
        <taxon>Bacteria</taxon>
        <taxon>Bacillati</taxon>
        <taxon>Actinomycetota</taxon>
        <taxon>Actinomycetes</taxon>
        <taxon>Mycobacteriales</taxon>
        <taxon>Nocardiaceae</taxon>
        <taxon>Nocardia</taxon>
    </lineage>
</organism>
<keyword evidence="2" id="KW-0233">DNA recombination</keyword>
<reference evidence="5 6" key="1">
    <citation type="submission" date="2018-10" db="EMBL/GenBank/DDBJ databases">
        <title>Isolation from cow dung.</title>
        <authorList>
            <person name="Ling L."/>
        </authorList>
    </citation>
    <scope>NUCLEOTIDE SEQUENCE [LARGE SCALE GENOMIC DNA]</scope>
    <source>
        <strain evidence="5 6">NEAU-LL90</strain>
    </source>
</reference>
<sequence length="472" mass="53281">MPKNSLFYPYEDPEQPKKTRRSEPINKRTARNGNVTYTFQVDVGTKPDGTRDRQRFTYRTLTEARREYRRITSEVAAGRYVKITDATVDEACEQWLNGRRGLRRNSMRTYHNDLKPARRQLGGLKLANLTKKDGDDLVTWMLSEGRRSRRNFRPNSLLSQVADLIAQHPEGITAQEIRAAFPGKPAHATTWALVKAGRATRLRRGVYAPAHPAETVGGVKPVTVRSTLTALSMVVQSYVDQGALPRNVISLVERPSDDLTDDDNELNTKSWNIAEINTFREFVADHRLAACWIMSTYGLRRSEVLGMRWTRFDDTSMQIRRARTTLGKETEENLPKSRRSKRDLPPPADLAAALRALKLRQQAECRELGIPWSDDRLIAVHEDGTPIPPDWYSLEFQRLRSRAGLRRIPLKGLRNTSVSLMLASGVPVHIVAAWHGHDPSISLSTYSAAQPEDLEAAAATLFDQGSDPAHRS</sequence>
<dbReference type="PROSITE" id="PS51898">
    <property type="entry name" value="TYR_RECOMBINASE"/>
    <property type="match status" value="1"/>
</dbReference>
<dbReference type="GO" id="GO:0006310">
    <property type="term" value="P:DNA recombination"/>
    <property type="evidence" value="ECO:0007669"/>
    <property type="project" value="UniProtKB-KW"/>
</dbReference>
<accession>A0A3M2L0H0</accession>
<evidence type="ECO:0000256" key="3">
    <source>
        <dbReference type="SAM" id="MobiDB-lite"/>
    </source>
</evidence>
<dbReference type="Gene3D" id="1.10.150.130">
    <property type="match status" value="1"/>
</dbReference>
<evidence type="ECO:0000259" key="4">
    <source>
        <dbReference type="PROSITE" id="PS51898"/>
    </source>
</evidence>
<dbReference type="RefSeq" id="WP_122191862.1">
    <property type="nucleotide sequence ID" value="NZ_RFFH01000026.1"/>
</dbReference>
<evidence type="ECO:0000313" key="5">
    <source>
        <dbReference type="EMBL" id="RMI28038.1"/>
    </source>
</evidence>
<dbReference type="Pfam" id="PF00589">
    <property type="entry name" value="Phage_integrase"/>
    <property type="match status" value="1"/>
</dbReference>
<dbReference type="AlphaFoldDB" id="A0A3M2L0H0"/>
<feature type="compositionally biased region" description="Basic and acidic residues" evidence="3">
    <location>
        <begin position="14"/>
        <end position="26"/>
    </location>
</feature>
<comment type="caution">
    <text evidence="5">The sequence shown here is derived from an EMBL/GenBank/DDBJ whole genome shotgun (WGS) entry which is preliminary data.</text>
</comment>
<keyword evidence="6" id="KW-1185">Reference proteome</keyword>
<dbReference type="InterPro" id="IPR011010">
    <property type="entry name" value="DNA_brk_join_enz"/>
</dbReference>
<dbReference type="InterPro" id="IPR002104">
    <property type="entry name" value="Integrase_catalytic"/>
</dbReference>